<comment type="function">
    <text evidence="12">The intein is an endonuclease.</text>
</comment>
<keyword evidence="3 14" id="KW-0639">Primosome</keyword>
<keyword evidence="9 14" id="KW-0067">ATP-binding</keyword>
<evidence type="ECO:0000256" key="11">
    <source>
        <dbReference type="ARBA" id="ARBA00023235"/>
    </source>
</evidence>
<dbReference type="GO" id="GO:0006269">
    <property type="term" value="P:DNA replication, synthesis of primer"/>
    <property type="evidence" value="ECO:0007669"/>
    <property type="project" value="UniProtKB-UniRule"/>
</dbReference>
<feature type="domain" description="SF4 helicase" evidence="15">
    <location>
        <begin position="537"/>
        <end position="594"/>
    </location>
</feature>
<evidence type="ECO:0000256" key="2">
    <source>
        <dbReference type="ARBA" id="ARBA00008428"/>
    </source>
</evidence>
<dbReference type="Pfam" id="PF00772">
    <property type="entry name" value="DnaB"/>
    <property type="match status" value="1"/>
</dbReference>
<name>A0A0H4SNX5_9CRYP</name>
<dbReference type="CDD" id="cd00984">
    <property type="entry name" value="DnaB_C"/>
    <property type="match status" value="1"/>
</dbReference>
<dbReference type="GO" id="GO:0009507">
    <property type="term" value="C:chloroplast"/>
    <property type="evidence" value="ECO:0007669"/>
    <property type="project" value="UniProtKB-SubCell"/>
</dbReference>
<dbReference type="InterPro" id="IPR036844">
    <property type="entry name" value="Hint_dom_sf"/>
</dbReference>
<dbReference type="InterPro" id="IPR027417">
    <property type="entry name" value="P-loop_NTPase"/>
</dbReference>
<dbReference type="PROSITE" id="PS51199">
    <property type="entry name" value="SF4_HELICASE"/>
    <property type="match status" value="2"/>
</dbReference>
<dbReference type="SUPFAM" id="SSF48024">
    <property type="entry name" value="N-terminal domain of DnaB helicase"/>
    <property type="match status" value="1"/>
</dbReference>
<dbReference type="Gene3D" id="1.10.860.10">
    <property type="entry name" value="DNAb Helicase, Chain A"/>
    <property type="match status" value="1"/>
</dbReference>
<dbReference type="EC" id="5.6.2.3" evidence="14"/>
<dbReference type="SUPFAM" id="SSF51294">
    <property type="entry name" value="Hedgehog/intein (Hint) domain"/>
    <property type="match status" value="1"/>
</dbReference>
<dbReference type="CDD" id="cd00081">
    <property type="entry name" value="Hint"/>
    <property type="match status" value="1"/>
</dbReference>
<dbReference type="InterPro" id="IPR016136">
    <property type="entry name" value="DNA_helicase_N/primase_C"/>
</dbReference>
<dbReference type="GeneID" id="25077676"/>
<dbReference type="InterPro" id="IPR007694">
    <property type="entry name" value="DNA_helicase_DnaB-like_C"/>
</dbReference>
<evidence type="ECO:0000256" key="6">
    <source>
        <dbReference type="ARBA" id="ARBA00022741"/>
    </source>
</evidence>
<keyword evidence="4 14" id="KW-0235">DNA replication</keyword>
<comment type="similarity">
    <text evidence="2 14">Belongs to the helicase family. DnaB subfamily.</text>
</comment>
<comment type="subcellular location">
    <subcellularLocation>
        <location evidence="1">Plastid</location>
        <location evidence="1">Chloroplast</location>
    </subcellularLocation>
</comment>
<dbReference type="RefSeq" id="YP_009159155.1">
    <property type="nucleotide sequence ID" value="NC_027589.1"/>
</dbReference>
<dbReference type="SMART" id="SM00305">
    <property type="entry name" value="HintC"/>
    <property type="match status" value="1"/>
</dbReference>
<evidence type="ECO:0000256" key="9">
    <source>
        <dbReference type="ARBA" id="ARBA00022840"/>
    </source>
</evidence>
<evidence type="ECO:0000256" key="10">
    <source>
        <dbReference type="ARBA" id="ARBA00023125"/>
    </source>
</evidence>
<dbReference type="AlphaFoldDB" id="A0A0H4SNX5"/>
<dbReference type="SMART" id="SM00382">
    <property type="entry name" value="AAA"/>
    <property type="match status" value="1"/>
</dbReference>
<keyword evidence="16" id="KW-0934">Plastid</keyword>
<dbReference type="InterPro" id="IPR003586">
    <property type="entry name" value="Hint_dom_C"/>
</dbReference>
<protein>
    <recommendedName>
        <fullName evidence="14">Replicative DNA helicase</fullName>
        <ecNumber evidence="14">5.6.2.3</ecNumber>
    </recommendedName>
</protein>
<evidence type="ECO:0000256" key="1">
    <source>
        <dbReference type="ARBA" id="ARBA00004229"/>
    </source>
</evidence>
<evidence type="ECO:0000259" key="15">
    <source>
        <dbReference type="PROSITE" id="PS51199"/>
    </source>
</evidence>
<dbReference type="Pfam" id="PF03796">
    <property type="entry name" value="DnaB_C"/>
    <property type="match status" value="1"/>
</dbReference>
<organism evidence="16">
    <name type="scientific">Teleaulax amphioxeia</name>
    <dbReference type="NCBI Taxonomy" id="77931"/>
    <lineage>
        <taxon>Eukaryota</taxon>
        <taxon>Cryptophyceae</taxon>
        <taxon>Pyrenomonadales</taxon>
        <taxon>Geminigeraceae</taxon>
        <taxon>Teleaulax</taxon>
    </lineage>
</organism>
<dbReference type="GO" id="GO:0003677">
    <property type="term" value="F:DNA binding"/>
    <property type="evidence" value="ECO:0007669"/>
    <property type="project" value="UniProtKB-UniRule"/>
</dbReference>
<dbReference type="Gene3D" id="3.40.50.300">
    <property type="entry name" value="P-loop containing nucleotide triphosphate hydrolases"/>
    <property type="match status" value="2"/>
</dbReference>
<geneLocation type="plastid" evidence="16"/>
<dbReference type="GO" id="GO:0005524">
    <property type="term" value="F:ATP binding"/>
    <property type="evidence" value="ECO:0007669"/>
    <property type="project" value="UniProtKB-UniRule"/>
</dbReference>
<evidence type="ECO:0000313" key="16">
    <source>
        <dbReference type="EMBL" id="AKP94573.1"/>
    </source>
</evidence>
<keyword evidence="10 14" id="KW-0238">DNA-binding</keyword>
<dbReference type="InterPro" id="IPR003593">
    <property type="entry name" value="AAA+_ATPase"/>
</dbReference>
<dbReference type="InterPro" id="IPR007693">
    <property type="entry name" value="DNA_helicase_DnaB-like_N"/>
</dbReference>
<dbReference type="GO" id="GO:0043139">
    <property type="term" value="F:5'-3' DNA helicase activity"/>
    <property type="evidence" value="ECO:0007669"/>
    <property type="project" value="UniProtKB-EC"/>
</dbReference>
<evidence type="ECO:0000256" key="13">
    <source>
        <dbReference type="ARBA" id="ARBA00048954"/>
    </source>
</evidence>
<dbReference type="InterPro" id="IPR007692">
    <property type="entry name" value="DNA_helicase_DnaB"/>
</dbReference>
<evidence type="ECO:0000256" key="7">
    <source>
        <dbReference type="ARBA" id="ARBA00022801"/>
    </source>
</evidence>
<feature type="domain" description="SF4 helicase" evidence="15">
    <location>
        <begin position="175"/>
        <end position="380"/>
    </location>
</feature>
<dbReference type="EMBL" id="KP899713">
    <property type="protein sequence ID" value="AKP94573.1"/>
    <property type="molecule type" value="Genomic_DNA"/>
</dbReference>
<sequence length="594" mass="67914">MALSLPNSKIAEQVILAHILLNKQETDIIFNRISSDMFYSNDYKIIYQIICDLRENNIQVNFDTVYNSLDTTNNKQTNNDNYLPILTELVNQSGRSGELESYLILLLDKYLRRRLILSIQKISELAYDNSLSLENIFDQAEHLLFDVTQKKPNLGLLPASEVLLETFLDLERRSKEGQLIGVPSGFFDLDLLTQGFQKSDLIIIAGRPSMGKTAFALNIARNVADLQSFPVVIFSLEMSRNQIIYRFLSNESGVNNSKLRSGAINANEWRLVSKAINSLSDLSIYLDDKSDITISDIRTKLANLKSRFSNLGLIIIDYLQLISDTKAKDSRVQELSRITRNLKLLAKEFNVPIIVLSQLSRNVESRTNKRPLLSDLRESGCFAKSTKLYDSFQKTRTASLMFRSNKKLDLLVGIKDLRKKILPIPSNVKSLFSTGYHLMYTIIAFGHYEIKLTKKHKILTQYGWKRIEFLSQLDLISIVDKHNFLWVKSIFSYIKMFSFFTFLQINKIAPGSQEIVYDCWLPFTNNFLANGYVLHNSIEQDADLVLMIYRDQYYSNDNNNGITDIIIAKHRNGPVGTVNLLFDSDTASFGSIIN</sequence>
<gene>
    <name evidence="16" type="primary">dnaB</name>
    <name evidence="16" type="ORF">TampPt_p003</name>
</gene>
<evidence type="ECO:0000256" key="4">
    <source>
        <dbReference type="ARBA" id="ARBA00022705"/>
    </source>
</evidence>
<dbReference type="PANTHER" id="PTHR30153">
    <property type="entry name" value="REPLICATIVE DNA HELICASE DNAB"/>
    <property type="match status" value="1"/>
</dbReference>
<dbReference type="PANTHER" id="PTHR30153:SF2">
    <property type="entry name" value="REPLICATIVE DNA HELICASE"/>
    <property type="match status" value="1"/>
</dbReference>
<evidence type="ECO:0000256" key="3">
    <source>
        <dbReference type="ARBA" id="ARBA00022515"/>
    </source>
</evidence>
<keyword evidence="6 14" id="KW-0547">Nucleotide-binding</keyword>
<keyword evidence="7 14" id="KW-0378">Hydrolase</keyword>
<accession>A0A0H4SNX5</accession>
<dbReference type="GO" id="GO:0016887">
    <property type="term" value="F:ATP hydrolysis activity"/>
    <property type="evidence" value="ECO:0007669"/>
    <property type="project" value="RHEA"/>
</dbReference>
<evidence type="ECO:0000256" key="8">
    <source>
        <dbReference type="ARBA" id="ARBA00022806"/>
    </source>
</evidence>
<evidence type="ECO:0000256" key="12">
    <source>
        <dbReference type="ARBA" id="ARBA00044940"/>
    </source>
</evidence>
<dbReference type="GO" id="GO:0005829">
    <property type="term" value="C:cytosol"/>
    <property type="evidence" value="ECO:0007669"/>
    <property type="project" value="TreeGrafter"/>
</dbReference>
<dbReference type="NCBIfam" id="TIGR01443">
    <property type="entry name" value="intein_Cterm"/>
    <property type="match status" value="1"/>
</dbReference>
<proteinExistence type="inferred from homology"/>
<dbReference type="InterPro" id="IPR036185">
    <property type="entry name" value="DNA_heli_DnaB-like_N_sf"/>
</dbReference>
<comment type="catalytic activity">
    <reaction evidence="13 14">
        <text>ATP + H2O = ADP + phosphate + H(+)</text>
        <dbReference type="Rhea" id="RHEA:13065"/>
        <dbReference type="ChEBI" id="CHEBI:15377"/>
        <dbReference type="ChEBI" id="CHEBI:15378"/>
        <dbReference type="ChEBI" id="CHEBI:30616"/>
        <dbReference type="ChEBI" id="CHEBI:43474"/>
        <dbReference type="ChEBI" id="CHEBI:456216"/>
        <dbReference type="EC" id="5.6.2.3"/>
    </reaction>
</comment>
<evidence type="ECO:0000256" key="14">
    <source>
        <dbReference type="RuleBase" id="RU362085"/>
    </source>
</evidence>
<dbReference type="NCBIfam" id="TIGR00665">
    <property type="entry name" value="DnaB"/>
    <property type="match status" value="1"/>
</dbReference>
<keyword evidence="11" id="KW-0413">Isomerase</keyword>
<keyword evidence="8 14" id="KW-0347">Helicase</keyword>
<comment type="function">
    <text evidence="14">The main replicative DNA helicase, it participates in initiation and elongation during chromosome replication. Travels ahead of the DNA replisome, separating dsDNA into templates for DNA synthesis. A processive ATP-dependent 5'-3' DNA helicase it has DNA-dependent ATPase activity.</text>
</comment>
<dbReference type="SUPFAM" id="SSF52540">
    <property type="entry name" value="P-loop containing nucleoside triphosphate hydrolases"/>
    <property type="match status" value="1"/>
</dbReference>
<keyword evidence="5" id="KW-0677">Repeat</keyword>
<reference evidence="16" key="1">
    <citation type="journal article" date="2015" name="PLoS ONE">
        <title>The Plastid Genome of the Cryptomonad Teleaulax amphioxeia.</title>
        <authorList>
            <person name="Kim J.I."/>
            <person name="Yoon H.S."/>
            <person name="Yi G."/>
            <person name="Kim H.S."/>
            <person name="Yih W."/>
            <person name="Shin W."/>
        </authorList>
    </citation>
    <scope>NUCLEOTIDE SEQUENCE</scope>
    <source>
        <strain evidence="16">HACCP-CR01</strain>
    </source>
</reference>
<dbReference type="Gene3D" id="2.170.16.10">
    <property type="entry name" value="Hedgehog/Intein (Hint) domain"/>
    <property type="match status" value="1"/>
</dbReference>
<evidence type="ECO:0000256" key="5">
    <source>
        <dbReference type="ARBA" id="ARBA00022737"/>
    </source>
</evidence>
<dbReference type="InterPro" id="IPR030934">
    <property type="entry name" value="Intein_C"/>
</dbReference>